<proteinExistence type="predicted"/>
<keyword evidence="6" id="KW-0456">Lyase</keyword>
<keyword evidence="3" id="KW-0547">Nucleotide-binding</keyword>
<evidence type="ECO:0000256" key="2">
    <source>
        <dbReference type="ARBA" id="ARBA00022692"/>
    </source>
</evidence>
<evidence type="ECO:0000259" key="8">
    <source>
        <dbReference type="PROSITE" id="PS50125"/>
    </source>
</evidence>
<organism evidence="9 10">
    <name type="scientific">Dunaliella salina</name>
    <name type="common">Green alga</name>
    <name type="synonym">Protococcus salinus</name>
    <dbReference type="NCBI Taxonomy" id="3046"/>
    <lineage>
        <taxon>Eukaryota</taxon>
        <taxon>Viridiplantae</taxon>
        <taxon>Chlorophyta</taxon>
        <taxon>core chlorophytes</taxon>
        <taxon>Chlorophyceae</taxon>
        <taxon>CS clade</taxon>
        <taxon>Chlamydomonadales</taxon>
        <taxon>Dunaliellaceae</taxon>
        <taxon>Dunaliella</taxon>
    </lineage>
</organism>
<dbReference type="PANTHER" id="PTHR11920:SF335">
    <property type="entry name" value="GUANYLATE CYCLASE"/>
    <property type="match status" value="1"/>
</dbReference>
<feature type="region of interest" description="Disordered" evidence="7">
    <location>
        <begin position="231"/>
        <end position="270"/>
    </location>
</feature>
<keyword evidence="2" id="KW-0812">Transmembrane</keyword>
<keyword evidence="5" id="KW-0472">Membrane</keyword>
<feature type="region of interest" description="Disordered" evidence="7">
    <location>
        <begin position="377"/>
        <end position="412"/>
    </location>
</feature>
<evidence type="ECO:0000256" key="5">
    <source>
        <dbReference type="ARBA" id="ARBA00023136"/>
    </source>
</evidence>
<dbReference type="PROSITE" id="PS50125">
    <property type="entry name" value="GUANYLATE_CYCLASE_2"/>
    <property type="match status" value="1"/>
</dbReference>
<dbReference type="SMART" id="SM00044">
    <property type="entry name" value="CYCc"/>
    <property type="match status" value="1"/>
</dbReference>
<feature type="compositionally biased region" description="Low complexity" evidence="7">
    <location>
        <begin position="401"/>
        <end position="412"/>
    </location>
</feature>
<name>A0ABQ7GD46_DUNSA</name>
<feature type="compositionally biased region" description="Low complexity" evidence="7">
    <location>
        <begin position="43"/>
        <end position="54"/>
    </location>
</feature>
<feature type="region of interest" description="Disordered" evidence="7">
    <location>
        <begin position="33"/>
        <end position="54"/>
    </location>
</feature>
<evidence type="ECO:0000313" key="10">
    <source>
        <dbReference type="Proteomes" id="UP000815325"/>
    </source>
</evidence>
<comment type="subcellular location">
    <subcellularLocation>
        <location evidence="1">Membrane</location>
    </subcellularLocation>
</comment>
<dbReference type="InterPro" id="IPR029787">
    <property type="entry name" value="Nucleotide_cyclase"/>
</dbReference>
<evidence type="ECO:0000256" key="3">
    <source>
        <dbReference type="ARBA" id="ARBA00022741"/>
    </source>
</evidence>
<evidence type="ECO:0000256" key="4">
    <source>
        <dbReference type="ARBA" id="ARBA00022989"/>
    </source>
</evidence>
<feature type="domain" description="Guanylate cyclase" evidence="8">
    <location>
        <begin position="583"/>
        <end position="727"/>
    </location>
</feature>
<dbReference type="Gene3D" id="3.30.70.1230">
    <property type="entry name" value="Nucleotide cyclase"/>
    <property type="match status" value="1"/>
</dbReference>
<accession>A0ABQ7GD46</accession>
<evidence type="ECO:0000313" key="9">
    <source>
        <dbReference type="EMBL" id="KAF5832536.1"/>
    </source>
</evidence>
<keyword evidence="10" id="KW-1185">Reference proteome</keyword>
<protein>
    <recommendedName>
        <fullName evidence="8">Guanylate cyclase domain-containing protein</fullName>
    </recommendedName>
</protein>
<dbReference type="InterPro" id="IPR001054">
    <property type="entry name" value="A/G_cyclase"/>
</dbReference>
<dbReference type="EMBL" id="MU069865">
    <property type="protein sequence ID" value="KAF5832536.1"/>
    <property type="molecule type" value="Genomic_DNA"/>
</dbReference>
<comment type="caution">
    <text evidence="9">The sequence shown here is derived from an EMBL/GenBank/DDBJ whole genome shotgun (WGS) entry which is preliminary data.</text>
</comment>
<dbReference type="PANTHER" id="PTHR11920">
    <property type="entry name" value="GUANYLYL CYCLASE"/>
    <property type="match status" value="1"/>
</dbReference>
<gene>
    <name evidence="9" type="ORF">DUNSADRAFT_11530</name>
</gene>
<dbReference type="CDD" id="cd07302">
    <property type="entry name" value="CHD"/>
    <property type="match status" value="1"/>
</dbReference>
<evidence type="ECO:0000256" key="1">
    <source>
        <dbReference type="ARBA" id="ARBA00004370"/>
    </source>
</evidence>
<evidence type="ECO:0000256" key="7">
    <source>
        <dbReference type="SAM" id="MobiDB-lite"/>
    </source>
</evidence>
<dbReference type="Proteomes" id="UP000815325">
    <property type="component" value="Unassembled WGS sequence"/>
</dbReference>
<sequence length="731" mass="76488">MFRRLIGFGASLTIRFDDFTLCMHRWVRASVCPQGSADPGTPDAPSSDAGGAASFRLTPLVPQSSFTSPIYASSPDDAPPSSLLKRAAPLDVQQTNLPSSNCERLAATLASPKGVAALPSPSDGPTQPQQAPDWVPAVLEAIPFSVAVVSSDGKEVLHHTCGSEPGAAQALTQTLSCSQAGNPRSFLSALLGDLEGQALQAVRKKRTCWKGSVSVPSVGGPLTCSTSCEDAHPSRCPKAPAPSAPAPSASMAPHAKSELPGGAEMGKAFSSPGQLLHDLVSGGVGGLTTSAAGRAACADSAMMAELAGTAAAAVPESGRDSSGFGANMALTDPGLALPPPPSATKSSLERASLTGCEASEGTRWSGFQEFPDSCVDEERRATAGQGSATASQPRKWPPRASKSMSSASPFSSIKRQSSLLMSEHSIEQIIGSEESKKTKALLKSLAQQARASNGIKARNSKREFTRSSTAVLDSMLTYEASSSASSKLAEPFNRIERSVVQSFDVLLCLLRPTDGEKSPFLVAISNNSDHLRAQATLLALAESQLEILSGFLPQHAIQFLALQSTAAVPQSVGQLARAHKGVTLLFMDIVGFTAMSKAVEPQEIMVFLNTLFSLFDQLTNMHRVHKVETAGDCYVVSGGIMSSQQSSDGFQVVAEEEMDPAVSARQVMECAKAMLEVANQVKMPDTHQHTHTHTRLHTGDVVSGVIGSKLPKFSVFGGAMITASRMESTGE</sequence>
<dbReference type="Pfam" id="PF00211">
    <property type="entry name" value="Guanylate_cyc"/>
    <property type="match status" value="1"/>
</dbReference>
<evidence type="ECO:0000256" key="6">
    <source>
        <dbReference type="ARBA" id="ARBA00023239"/>
    </source>
</evidence>
<dbReference type="SUPFAM" id="SSF55073">
    <property type="entry name" value="Nucleotide cyclase"/>
    <property type="match status" value="1"/>
</dbReference>
<reference evidence="9" key="1">
    <citation type="submission" date="2017-08" db="EMBL/GenBank/DDBJ databases">
        <authorList>
            <person name="Polle J.E."/>
            <person name="Barry K."/>
            <person name="Cushman J."/>
            <person name="Schmutz J."/>
            <person name="Tran D."/>
            <person name="Hathwaick L.T."/>
            <person name="Yim W.C."/>
            <person name="Jenkins J."/>
            <person name="Mckie-Krisberg Z.M."/>
            <person name="Prochnik S."/>
            <person name="Lindquist E."/>
            <person name="Dockter R.B."/>
            <person name="Adam C."/>
            <person name="Molina H."/>
            <person name="Bunkerborg J."/>
            <person name="Jin E."/>
            <person name="Buchheim M."/>
            <person name="Magnuson J."/>
        </authorList>
    </citation>
    <scope>NUCLEOTIDE SEQUENCE</scope>
    <source>
        <strain evidence="9">CCAP 19/18</strain>
    </source>
</reference>
<keyword evidence="4" id="KW-1133">Transmembrane helix</keyword>
<dbReference type="InterPro" id="IPR050401">
    <property type="entry name" value="Cyclic_nucleotide_synthase"/>
</dbReference>